<dbReference type="EMBL" id="CP071869">
    <property type="protein sequence ID" value="QTE21113.1"/>
    <property type="molecule type" value="Genomic_DNA"/>
</dbReference>
<proteinExistence type="predicted"/>
<dbReference type="Proteomes" id="UP000663920">
    <property type="component" value="Chromosome"/>
</dbReference>
<keyword evidence="2" id="KW-1185">Reference proteome</keyword>
<evidence type="ECO:0000313" key="2">
    <source>
        <dbReference type="Proteomes" id="UP000663920"/>
    </source>
</evidence>
<gene>
    <name evidence="1" type="ORF">J3359_09645</name>
</gene>
<dbReference type="KEGG" id="pcea:J3359_09645"/>
<evidence type="ECO:0000313" key="1">
    <source>
        <dbReference type="EMBL" id="QTE21113.1"/>
    </source>
</evidence>
<accession>A0A975CK20</accession>
<sequence>MITNDEKVTFTYLKELNEEIKSGDLTRRENAFAKIQTLDLKHNTGLEMYASYLKGKYFYLKSKEVEELDNLYKAHQNFKRVFTIARNKRKFVKNPKFHFKYAETSYRLSQIVLCLNTADDYDSLAFSVNANASMLFPGNSSIKWLMEKLTESSKISTSL</sequence>
<organism evidence="1 2">
    <name type="scientific">Polaribacter cellanae</name>
    <dbReference type="NCBI Taxonomy" id="2818493"/>
    <lineage>
        <taxon>Bacteria</taxon>
        <taxon>Pseudomonadati</taxon>
        <taxon>Bacteroidota</taxon>
        <taxon>Flavobacteriia</taxon>
        <taxon>Flavobacteriales</taxon>
        <taxon>Flavobacteriaceae</taxon>
    </lineage>
</organism>
<dbReference type="RefSeq" id="WP_208076708.1">
    <property type="nucleotide sequence ID" value="NZ_CP071869.1"/>
</dbReference>
<name>A0A975CK20_9FLAO</name>
<protein>
    <submittedName>
        <fullName evidence="1">Uncharacterized protein</fullName>
    </submittedName>
</protein>
<reference evidence="1 2" key="1">
    <citation type="submission" date="2021-03" db="EMBL/GenBank/DDBJ databases">
        <title>Complete genome of Polaribacter_sp.SM13.</title>
        <authorList>
            <person name="Jeong S.W."/>
            <person name="Bae J.W."/>
        </authorList>
    </citation>
    <scope>NUCLEOTIDE SEQUENCE [LARGE SCALE GENOMIC DNA]</scope>
    <source>
        <strain evidence="1 2">SM13</strain>
    </source>
</reference>
<dbReference type="AlphaFoldDB" id="A0A975CK20"/>